<dbReference type="FunFam" id="3.40.50.2000:FF:000050">
    <property type="entry name" value="UDP-glucuronosyltransferase"/>
    <property type="match status" value="1"/>
</dbReference>
<organism evidence="6 7">
    <name type="scientific">Pieris macdunnoughi</name>
    <dbReference type="NCBI Taxonomy" id="345717"/>
    <lineage>
        <taxon>Eukaryota</taxon>
        <taxon>Metazoa</taxon>
        <taxon>Ecdysozoa</taxon>
        <taxon>Arthropoda</taxon>
        <taxon>Hexapoda</taxon>
        <taxon>Insecta</taxon>
        <taxon>Pterygota</taxon>
        <taxon>Neoptera</taxon>
        <taxon>Endopterygota</taxon>
        <taxon>Lepidoptera</taxon>
        <taxon>Glossata</taxon>
        <taxon>Ditrysia</taxon>
        <taxon>Papilionoidea</taxon>
        <taxon>Pieridae</taxon>
        <taxon>Pierinae</taxon>
        <taxon>Pieris</taxon>
    </lineage>
</organism>
<keyword evidence="5" id="KW-1133">Transmembrane helix</keyword>
<accession>A0A821XDX0</accession>
<keyword evidence="2 4" id="KW-0328">Glycosyltransferase</keyword>
<gene>
    <name evidence="6" type="ORF">PMACD_LOCUS14793</name>
</gene>
<dbReference type="SUPFAM" id="SSF53756">
    <property type="entry name" value="UDP-Glycosyltransferase/glycogen phosphorylase"/>
    <property type="match status" value="1"/>
</dbReference>
<dbReference type="GO" id="GO:0016020">
    <property type="term" value="C:membrane"/>
    <property type="evidence" value="ECO:0007669"/>
    <property type="project" value="UniProtKB-SubCell"/>
</dbReference>
<evidence type="ECO:0000256" key="2">
    <source>
        <dbReference type="ARBA" id="ARBA00022676"/>
    </source>
</evidence>
<comment type="similarity">
    <text evidence="1 4">Belongs to the UDP-glycosyltransferase family.</text>
</comment>
<dbReference type="InterPro" id="IPR035595">
    <property type="entry name" value="UDP_glycos_trans_CS"/>
</dbReference>
<keyword evidence="3 4" id="KW-0808">Transferase</keyword>
<feature type="transmembrane region" description="Helical" evidence="5">
    <location>
        <begin position="282"/>
        <end position="305"/>
    </location>
</feature>
<comment type="subcellular location">
    <subcellularLocation>
        <location evidence="5">Membrane</location>
        <topology evidence="5">Single-pass membrane protein</topology>
    </subcellularLocation>
</comment>
<dbReference type="PROSITE" id="PS00375">
    <property type="entry name" value="UDPGT"/>
    <property type="match status" value="1"/>
</dbReference>
<comment type="caution">
    <text evidence="6">The sequence shown here is derived from an EMBL/GenBank/DDBJ whole genome shotgun (WGS) entry which is preliminary data.</text>
</comment>
<dbReference type="InterPro" id="IPR002213">
    <property type="entry name" value="UDP_glucos_trans"/>
</dbReference>
<dbReference type="Gene3D" id="3.40.50.2000">
    <property type="entry name" value="Glycogen Phosphorylase B"/>
    <property type="match status" value="1"/>
</dbReference>
<keyword evidence="5" id="KW-0472">Membrane</keyword>
<dbReference type="CDD" id="cd03784">
    <property type="entry name" value="GT1_Gtf-like"/>
    <property type="match status" value="1"/>
</dbReference>
<dbReference type="OrthoDB" id="5835829at2759"/>
<dbReference type="PANTHER" id="PTHR48043">
    <property type="entry name" value="EG:EG0003.4 PROTEIN-RELATED"/>
    <property type="match status" value="1"/>
</dbReference>
<dbReference type="GO" id="GO:0015020">
    <property type="term" value="F:glucuronosyltransferase activity"/>
    <property type="evidence" value="ECO:0007669"/>
    <property type="project" value="UniProtKB-EC"/>
</dbReference>
<keyword evidence="7" id="KW-1185">Reference proteome</keyword>
<dbReference type="AlphaFoldDB" id="A0A821XDX0"/>
<comment type="catalytic activity">
    <reaction evidence="5">
        <text>glucuronate acceptor + UDP-alpha-D-glucuronate = acceptor beta-D-glucuronoside + UDP + H(+)</text>
        <dbReference type="Rhea" id="RHEA:21032"/>
        <dbReference type="ChEBI" id="CHEBI:15378"/>
        <dbReference type="ChEBI" id="CHEBI:58052"/>
        <dbReference type="ChEBI" id="CHEBI:58223"/>
        <dbReference type="ChEBI" id="CHEBI:132367"/>
        <dbReference type="ChEBI" id="CHEBI:132368"/>
        <dbReference type="EC" id="2.4.1.17"/>
    </reaction>
</comment>
<reference evidence="6" key="1">
    <citation type="submission" date="2021-02" db="EMBL/GenBank/DDBJ databases">
        <authorList>
            <person name="Steward A R."/>
        </authorList>
    </citation>
    <scope>NUCLEOTIDE SEQUENCE</scope>
</reference>
<evidence type="ECO:0000256" key="3">
    <source>
        <dbReference type="ARBA" id="ARBA00022679"/>
    </source>
</evidence>
<dbReference type="EC" id="2.4.1.17" evidence="5"/>
<evidence type="ECO:0000256" key="4">
    <source>
        <dbReference type="RuleBase" id="RU003718"/>
    </source>
</evidence>
<keyword evidence="5" id="KW-0812">Transmembrane</keyword>
<name>A0A821XDX0_9NEOP</name>
<sequence>MFSPALVFSLCIITKENEEMNTFREILGPDLPKYCELRNNVHMLFLNIHNMWIGNQPLPPNVISIWGIHKKLEKPLPKDLETYLDSSKHGVIYISFGSNAPSTTLPQEFIQKLIRVFSKLPYDVLWKWEADEMPGKSTNIKISKWLPQSDLLRHKNVKLFVTQGGLQSTDEAITAGVPLIGIPMLTDQWYNVEKYEKHRIGVRLDMETITESLFSAAIKTLINDPSFKENIIRLRSIMADQPVSALDRAVWWTEYVLRHGGAKHIRAAGANMSWVQYYEIEFILNLFMTIVISFSIMIGSLYLCLRKFVFSKKVKVA</sequence>
<evidence type="ECO:0000313" key="6">
    <source>
        <dbReference type="EMBL" id="CAF4941819.1"/>
    </source>
</evidence>
<evidence type="ECO:0000256" key="5">
    <source>
        <dbReference type="RuleBase" id="RU362059"/>
    </source>
</evidence>
<evidence type="ECO:0000313" key="7">
    <source>
        <dbReference type="Proteomes" id="UP000663880"/>
    </source>
</evidence>
<dbReference type="Pfam" id="PF00201">
    <property type="entry name" value="UDPGT"/>
    <property type="match status" value="1"/>
</dbReference>
<dbReference type="PANTHER" id="PTHR48043:SF159">
    <property type="entry name" value="EG:EG0003.4 PROTEIN-RELATED"/>
    <property type="match status" value="1"/>
</dbReference>
<evidence type="ECO:0000256" key="1">
    <source>
        <dbReference type="ARBA" id="ARBA00009995"/>
    </source>
</evidence>
<proteinExistence type="inferred from homology"/>
<dbReference type="Proteomes" id="UP000663880">
    <property type="component" value="Unassembled WGS sequence"/>
</dbReference>
<dbReference type="InterPro" id="IPR050271">
    <property type="entry name" value="UDP-glycosyltransferase"/>
</dbReference>
<protein>
    <recommendedName>
        <fullName evidence="5">UDP-glucuronosyltransferase</fullName>
        <ecNumber evidence="5">2.4.1.17</ecNumber>
    </recommendedName>
</protein>
<dbReference type="EMBL" id="CAJOBZ010000067">
    <property type="protein sequence ID" value="CAF4941819.1"/>
    <property type="molecule type" value="Genomic_DNA"/>
</dbReference>